<feature type="transmembrane region" description="Helical" evidence="5">
    <location>
        <begin position="180"/>
        <end position="202"/>
    </location>
</feature>
<dbReference type="SUPFAM" id="SSF81321">
    <property type="entry name" value="Family A G protein-coupled receptor-like"/>
    <property type="match status" value="1"/>
</dbReference>
<keyword evidence="3 5" id="KW-1133">Transmembrane helix</keyword>
<dbReference type="PROSITE" id="PS50262">
    <property type="entry name" value="G_PROTEIN_RECEP_F1_2"/>
    <property type="match status" value="1"/>
</dbReference>
<comment type="subcellular location">
    <subcellularLocation>
        <location evidence="1">Membrane</location>
    </subcellularLocation>
</comment>
<gene>
    <name evidence="8" type="ORF">EDS130_LOCUS30399</name>
    <name evidence="7" type="ORF">XAT740_LOCUS8183</name>
</gene>
<dbReference type="AlphaFoldDB" id="A0A815DEY5"/>
<dbReference type="InterPro" id="IPR017452">
    <property type="entry name" value="GPCR_Rhodpsn_7TM"/>
</dbReference>
<keyword evidence="2 5" id="KW-0812">Transmembrane</keyword>
<dbReference type="PANTHER" id="PTHR46641">
    <property type="entry name" value="FMRFAMIDE RECEPTOR-RELATED"/>
    <property type="match status" value="1"/>
</dbReference>
<dbReference type="PANTHER" id="PTHR46641:SF2">
    <property type="entry name" value="FMRFAMIDE RECEPTOR"/>
    <property type="match status" value="1"/>
</dbReference>
<evidence type="ECO:0000256" key="4">
    <source>
        <dbReference type="ARBA" id="ARBA00023136"/>
    </source>
</evidence>
<feature type="transmembrane region" description="Helical" evidence="5">
    <location>
        <begin position="140"/>
        <end position="160"/>
    </location>
</feature>
<evidence type="ECO:0000256" key="3">
    <source>
        <dbReference type="ARBA" id="ARBA00022989"/>
    </source>
</evidence>
<dbReference type="GO" id="GO:0016020">
    <property type="term" value="C:membrane"/>
    <property type="evidence" value="ECO:0007669"/>
    <property type="project" value="UniProtKB-SubCell"/>
</dbReference>
<comment type="caution">
    <text evidence="8">The sequence shown here is derived from an EMBL/GenBank/DDBJ whole genome shotgun (WGS) entry which is preliminary data.</text>
</comment>
<evidence type="ECO:0000313" key="7">
    <source>
        <dbReference type="EMBL" id="CAF0904119.1"/>
    </source>
</evidence>
<evidence type="ECO:0000259" key="6">
    <source>
        <dbReference type="PROSITE" id="PS50262"/>
    </source>
</evidence>
<dbReference type="InterPro" id="IPR019424">
    <property type="entry name" value="7TM_GPCR_Srsx"/>
</dbReference>
<feature type="transmembrane region" description="Helical" evidence="5">
    <location>
        <begin position="223"/>
        <end position="247"/>
    </location>
</feature>
<accession>A0A815DEY5</accession>
<keyword evidence="4 5" id="KW-0472">Membrane</keyword>
<dbReference type="EMBL" id="CAJNOR010000403">
    <property type="protein sequence ID" value="CAF0904119.1"/>
    <property type="molecule type" value="Genomic_DNA"/>
</dbReference>
<reference evidence="8" key="1">
    <citation type="submission" date="2021-02" db="EMBL/GenBank/DDBJ databases">
        <authorList>
            <person name="Nowell W R."/>
        </authorList>
    </citation>
    <scope>NUCLEOTIDE SEQUENCE</scope>
</reference>
<evidence type="ECO:0000256" key="5">
    <source>
        <dbReference type="SAM" id="Phobius"/>
    </source>
</evidence>
<dbReference type="Proteomes" id="UP000663828">
    <property type="component" value="Unassembled WGS sequence"/>
</dbReference>
<evidence type="ECO:0000313" key="9">
    <source>
        <dbReference type="Proteomes" id="UP000663828"/>
    </source>
</evidence>
<dbReference type="OrthoDB" id="10050532at2759"/>
<dbReference type="Gene3D" id="1.20.1070.10">
    <property type="entry name" value="Rhodopsin 7-helix transmembrane proteins"/>
    <property type="match status" value="1"/>
</dbReference>
<feature type="transmembrane region" description="Helical" evidence="5">
    <location>
        <begin position="20"/>
        <end position="40"/>
    </location>
</feature>
<keyword evidence="9" id="KW-1185">Reference proteome</keyword>
<dbReference type="InterPro" id="IPR052954">
    <property type="entry name" value="GPCR-Ligand_Int"/>
</dbReference>
<dbReference type="Proteomes" id="UP000663852">
    <property type="component" value="Unassembled WGS sequence"/>
</dbReference>
<dbReference type="EMBL" id="CAJNOJ010000213">
    <property type="protein sequence ID" value="CAF1297015.1"/>
    <property type="molecule type" value="Genomic_DNA"/>
</dbReference>
<evidence type="ECO:0000256" key="2">
    <source>
        <dbReference type="ARBA" id="ARBA00022692"/>
    </source>
</evidence>
<protein>
    <recommendedName>
        <fullName evidence="6">G-protein coupled receptors family 1 profile domain-containing protein</fullName>
    </recommendedName>
</protein>
<feature type="transmembrane region" description="Helical" evidence="5">
    <location>
        <begin position="267"/>
        <end position="288"/>
    </location>
</feature>
<feature type="domain" description="G-protein coupled receptors family 1 profile" evidence="6">
    <location>
        <begin position="32"/>
        <end position="287"/>
    </location>
</feature>
<evidence type="ECO:0000313" key="10">
    <source>
        <dbReference type="Proteomes" id="UP000663852"/>
    </source>
</evidence>
<organism evidence="8 10">
    <name type="scientific">Adineta ricciae</name>
    <name type="common">Rotifer</name>
    <dbReference type="NCBI Taxonomy" id="249248"/>
    <lineage>
        <taxon>Eukaryota</taxon>
        <taxon>Metazoa</taxon>
        <taxon>Spiralia</taxon>
        <taxon>Gnathifera</taxon>
        <taxon>Rotifera</taxon>
        <taxon>Eurotatoria</taxon>
        <taxon>Bdelloidea</taxon>
        <taxon>Adinetida</taxon>
        <taxon>Adinetidae</taxon>
        <taxon>Adineta</taxon>
    </lineage>
</organism>
<dbReference type="Pfam" id="PF10320">
    <property type="entry name" value="7TM_GPCR_Srsx"/>
    <property type="match status" value="1"/>
</dbReference>
<evidence type="ECO:0000313" key="8">
    <source>
        <dbReference type="EMBL" id="CAF1297015.1"/>
    </source>
</evidence>
<evidence type="ECO:0000256" key="1">
    <source>
        <dbReference type="ARBA" id="ARBA00004370"/>
    </source>
</evidence>
<name>A0A815DEY5_ADIRI</name>
<proteinExistence type="predicted"/>
<sequence>MSSSPDIAYVILAAQKFSSISAYVNFCFGLIGNLLLILIFMNLKIFHGNRCAFYLIAECLVDLAQLSQQFANEIWTLSLNGADPTKNSLIWCKLRTIMPQWCRLMLASIVCYAAIDQFFSTHYHRRFRQYSSLEMAKFQIGLAGCLCLAHTIPAGVFLNIDPVFGCVISSQALVNYYSYAFYPFLSGVIPTLISSVFSLLAYRNVRRIIRRQIPLERRRLDQQLTAMIFVRVIFFIWSQLPFTVYRIFSIRWVMPPGNTVAYAVTRWAQVISTALAYTSYAANFYIFYATSIRYRRQVKYFFTKRCALVLRRCCGWHPNVVQPLEILSGESGSELK</sequence>